<feature type="domain" description="GAIN-B" evidence="7">
    <location>
        <begin position="56"/>
        <end position="199"/>
    </location>
</feature>
<evidence type="ECO:0000259" key="7">
    <source>
        <dbReference type="PROSITE" id="PS50221"/>
    </source>
</evidence>
<dbReference type="InterPro" id="IPR000203">
    <property type="entry name" value="GPS"/>
</dbReference>
<feature type="transmembrane region" description="Helical" evidence="6">
    <location>
        <begin position="410"/>
        <end position="431"/>
    </location>
</feature>
<reference evidence="9" key="2">
    <citation type="submission" date="2025-08" db="UniProtKB">
        <authorList>
            <consortium name="Ensembl"/>
        </authorList>
    </citation>
    <scope>IDENTIFICATION</scope>
</reference>
<feature type="transmembrane region" description="Helical" evidence="6">
    <location>
        <begin position="242"/>
        <end position="266"/>
    </location>
</feature>
<evidence type="ECO:0000259" key="8">
    <source>
        <dbReference type="PROSITE" id="PS50261"/>
    </source>
</evidence>
<feature type="transmembrane region" description="Helical" evidence="6">
    <location>
        <begin position="313"/>
        <end position="334"/>
    </location>
</feature>
<comment type="subcellular location">
    <subcellularLocation>
        <location evidence="1">Membrane</location>
        <topology evidence="1">Multi-pass membrane protein</topology>
    </subcellularLocation>
</comment>
<feature type="transmembrane region" description="Helical" evidence="6">
    <location>
        <begin position="437"/>
        <end position="458"/>
    </location>
</feature>
<reference evidence="9" key="1">
    <citation type="submission" date="2019-06" db="EMBL/GenBank/DDBJ databases">
        <authorList>
            <consortium name="Wellcome Sanger Institute Data Sharing"/>
        </authorList>
    </citation>
    <scope>NUCLEOTIDE SEQUENCE [LARGE SCALE GENOMIC DNA]</scope>
</reference>
<evidence type="ECO:0000256" key="1">
    <source>
        <dbReference type="ARBA" id="ARBA00004141"/>
    </source>
</evidence>
<keyword evidence="5" id="KW-1015">Disulfide bond</keyword>
<dbReference type="PROSITE" id="PS50261">
    <property type="entry name" value="G_PROTEIN_RECEP_F2_4"/>
    <property type="match status" value="1"/>
</dbReference>
<feature type="domain" description="G-protein coupled receptors family 2 profile 2" evidence="8">
    <location>
        <begin position="206"/>
        <end position="461"/>
    </location>
</feature>
<accession>A0A672YKI2</accession>
<reference evidence="9" key="3">
    <citation type="submission" date="2025-09" db="UniProtKB">
        <authorList>
            <consortium name="Ensembl"/>
        </authorList>
    </citation>
    <scope>IDENTIFICATION</scope>
</reference>
<name>A0A672YKI2_9TELE</name>
<dbReference type="Ensembl" id="ENSSORT00005005183.1">
    <property type="protein sequence ID" value="ENSSORP00005005038.1"/>
    <property type="gene ID" value="ENSSORG00005003018.1"/>
</dbReference>
<protein>
    <recommendedName>
        <fullName evidence="11">Adhesion G protein-coupled receptor G1</fullName>
    </recommendedName>
</protein>
<dbReference type="GO" id="GO:0005886">
    <property type="term" value="C:plasma membrane"/>
    <property type="evidence" value="ECO:0007669"/>
    <property type="project" value="TreeGrafter"/>
</dbReference>
<sequence length="480" mass="54037">MFFKHEHHKLCDFLVLSIRAVKKMEETLKETDLNETMSLSAGRVVAFLHKPKGPFKGLSIYASDREVKSDRAVPNNKVHIQFPKELGAESNNTIVFCMVSLPQMNETILGSEVLLYENRLIGLTVRGKTVSSLKEHVNITMNLTTSINSTLLPKCVFLNFSTNNFSEDGCVTQWTHDQVICSCNHFTYFGILMVSPNITDEDQRNLSYITLIGCGVSLIALFITLLLFITKRTIRADVSMKVHVNLAIALILLNVHLLPSQAVAAFPSNGLCFYMALLLHYSLLATFIWMALEGFHLYLLLVRVFNIYIRKYLLKLTLVGWGVPAVIVSIVVAIDRNVYGRTPENPQISNSTEICYIKDYTVKMVTTVGLFCLVFIFNFIMLIVTVRRILSIRHSKEYGQNESSRAKRDVCTLMGISILLGTTWGLIFFSFNGLPVAGLYAFCILNSLQGFFIFLWFVMSVRKTGNSTTKTSSETHSSHG</sequence>
<dbReference type="AlphaFoldDB" id="A0A672YKI2"/>
<dbReference type="InterPro" id="IPR017981">
    <property type="entry name" value="GPCR_2-like_7TM"/>
</dbReference>
<dbReference type="InterPro" id="IPR057244">
    <property type="entry name" value="GAIN_B"/>
</dbReference>
<dbReference type="PROSITE" id="PS50221">
    <property type="entry name" value="GAIN_B"/>
    <property type="match status" value="1"/>
</dbReference>
<keyword evidence="4 6" id="KW-0472">Membrane</keyword>
<evidence type="ECO:0000256" key="2">
    <source>
        <dbReference type="ARBA" id="ARBA00022692"/>
    </source>
</evidence>
<keyword evidence="3 6" id="KW-1133">Transmembrane helix</keyword>
<evidence type="ECO:0000256" key="3">
    <source>
        <dbReference type="ARBA" id="ARBA00022989"/>
    </source>
</evidence>
<dbReference type="InterPro" id="IPR046338">
    <property type="entry name" value="GAIN_dom_sf"/>
</dbReference>
<keyword evidence="2 6" id="KW-0812">Transmembrane</keyword>
<dbReference type="InterPro" id="IPR000832">
    <property type="entry name" value="GPCR_2_secretin-like"/>
</dbReference>
<dbReference type="Gene3D" id="2.60.220.50">
    <property type="match status" value="1"/>
</dbReference>
<dbReference type="Pfam" id="PF00002">
    <property type="entry name" value="7tm_2"/>
    <property type="match status" value="1"/>
</dbReference>
<organism evidence="9 10">
    <name type="scientific">Sphaeramia orbicularis</name>
    <name type="common">orbiculate cardinalfish</name>
    <dbReference type="NCBI Taxonomy" id="375764"/>
    <lineage>
        <taxon>Eukaryota</taxon>
        <taxon>Metazoa</taxon>
        <taxon>Chordata</taxon>
        <taxon>Craniata</taxon>
        <taxon>Vertebrata</taxon>
        <taxon>Euteleostomi</taxon>
        <taxon>Actinopterygii</taxon>
        <taxon>Neopterygii</taxon>
        <taxon>Teleostei</taxon>
        <taxon>Neoteleostei</taxon>
        <taxon>Acanthomorphata</taxon>
        <taxon>Gobiaria</taxon>
        <taxon>Kurtiformes</taxon>
        <taxon>Apogonoidei</taxon>
        <taxon>Apogonidae</taxon>
        <taxon>Apogoninae</taxon>
        <taxon>Sphaeramia</taxon>
    </lineage>
</organism>
<dbReference type="PRINTS" id="PR00249">
    <property type="entry name" value="GPCRSECRETIN"/>
</dbReference>
<dbReference type="Pfam" id="PF01825">
    <property type="entry name" value="GPS"/>
    <property type="match status" value="1"/>
</dbReference>
<feature type="transmembrane region" description="Helical" evidence="6">
    <location>
        <begin position="206"/>
        <end position="230"/>
    </location>
</feature>
<dbReference type="InParanoid" id="A0A672YKI2"/>
<dbReference type="PANTHER" id="PTHR12011">
    <property type="entry name" value="ADHESION G-PROTEIN COUPLED RECEPTOR"/>
    <property type="match status" value="1"/>
</dbReference>
<feature type="transmembrane region" description="Helical" evidence="6">
    <location>
        <begin position="368"/>
        <end position="390"/>
    </location>
</feature>
<evidence type="ECO:0000256" key="5">
    <source>
        <dbReference type="ARBA" id="ARBA00023157"/>
    </source>
</evidence>
<evidence type="ECO:0000313" key="9">
    <source>
        <dbReference type="Ensembl" id="ENSSORP00005005038.1"/>
    </source>
</evidence>
<proteinExistence type="predicted"/>
<evidence type="ECO:0008006" key="11">
    <source>
        <dbReference type="Google" id="ProtNLM"/>
    </source>
</evidence>
<evidence type="ECO:0000313" key="10">
    <source>
        <dbReference type="Proteomes" id="UP000472271"/>
    </source>
</evidence>
<dbReference type="Proteomes" id="UP000472271">
    <property type="component" value="Chromosome 3"/>
</dbReference>
<dbReference type="SMART" id="SM00303">
    <property type="entry name" value="GPS"/>
    <property type="match status" value="1"/>
</dbReference>
<keyword evidence="10" id="KW-1185">Reference proteome</keyword>
<dbReference type="GO" id="GO:0004930">
    <property type="term" value="F:G protein-coupled receptor activity"/>
    <property type="evidence" value="ECO:0007669"/>
    <property type="project" value="InterPro"/>
</dbReference>
<gene>
    <name evidence="9" type="primary">LOC115437616</name>
</gene>
<dbReference type="PANTHER" id="PTHR12011:SF326">
    <property type="entry name" value="ADHESION G-PROTEIN COUPLED RECEPTOR G5"/>
    <property type="match status" value="1"/>
</dbReference>
<feature type="transmembrane region" description="Helical" evidence="6">
    <location>
        <begin position="278"/>
        <end position="301"/>
    </location>
</feature>
<evidence type="ECO:0000256" key="4">
    <source>
        <dbReference type="ARBA" id="ARBA00023136"/>
    </source>
</evidence>
<dbReference type="GO" id="GO:0007189">
    <property type="term" value="P:adenylate cyclase-activating G protein-coupled receptor signaling pathway"/>
    <property type="evidence" value="ECO:0007669"/>
    <property type="project" value="TreeGrafter"/>
</dbReference>
<evidence type="ECO:0000256" key="6">
    <source>
        <dbReference type="SAM" id="Phobius"/>
    </source>
</evidence>
<dbReference type="Gene3D" id="1.20.1070.10">
    <property type="entry name" value="Rhodopsin 7-helix transmembrane proteins"/>
    <property type="match status" value="1"/>
</dbReference>
<dbReference type="GO" id="GO:0007166">
    <property type="term" value="P:cell surface receptor signaling pathway"/>
    <property type="evidence" value="ECO:0007669"/>
    <property type="project" value="InterPro"/>
</dbReference>